<dbReference type="AlphaFoldDB" id="A0A1F5SLK8"/>
<dbReference type="EMBL" id="MFGB01000007">
    <property type="protein sequence ID" value="OGF27587.1"/>
    <property type="molecule type" value="Genomic_DNA"/>
</dbReference>
<comment type="caution">
    <text evidence="2">The sequence shown here is derived from an EMBL/GenBank/DDBJ whole genome shotgun (WGS) entry which is preliminary data.</text>
</comment>
<dbReference type="Proteomes" id="UP000178367">
    <property type="component" value="Unassembled WGS sequence"/>
</dbReference>
<reference evidence="2 3" key="1">
    <citation type="journal article" date="2016" name="Nat. Commun.">
        <title>Thousands of microbial genomes shed light on interconnected biogeochemical processes in an aquifer system.</title>
        <authorList>
            <person name="Anantharaman K."/>
            <person name="Brown C.T."/>
            <person name="Hug L.A."/>
            <person name="Sharon I."/>
            <person name="Castelle C.J."/>
            <person name="Probst A.J."/>
            <person name="Thomas B.C."/>
            <person name="Singh A."/>
            <person name="Wilkins M.J."/>
            <person name="Karaoz U."/>
            <person name="Brodie E.L."/>
            <person name="Williams K.H."/>
            <person name="Hubbard S.S."/>
            <person name="Banfield J.F."/>
        </authorList>
    </citation>
    <scope>NUCLEOTIDE SEQUENCE [LARGE SCALE GENOMIC DNA]</scope>
</reference>
<name>A0A1F5SLK8_9BACT</name>
<evidence type="ECO:0000256" key="1">
    <source>
        <dbReference type="SAM" id="MobiDB-lite"/>
    </source>
</evidence>
<feature type="compositionally biased region" description="Polar residues" evidence="1">
    <location>
        <begin position="1"/>
        <end position="10"/>
    </location>
</feature>
<evidence type="ECO:0000313" key="3">
    <source>
        <dbReference type="Proteomes" id="UP000178367"/>
    </source>
</evidence>
<feature type="region of interest" description="Disordered" evidence="1">
    <location>
        <begin position="1"/>
        <end position="31"/>
    </location>
</feature>
<sequence>MEAAQQTQTPQKDERRGNNRHKPRNPEKLPKIILKLGEGNGTMDFESWFARTFPDYVPPPVRRDEDDE</sequence>
<dbReference type="STRING" id="1797994.A2227_01950"/>
<protein>
    <submittedName>
        <fullName evidence="2">Uncharacterized protein</fullName>
    </submittedName>
</protein>
<accession>A0A1F5SLK8</accession>
<evidence type="ECO:0000313" key="2">
    <source>
        <dbReference type="EMBL" id="OGF27587.1"/>
    </source>
</evidence>
<gene>
    <name evidence="2" type="ORF">A2227_01950</name>
</gene>
<proteinExistence type="predicted"/>
<organism evidence="2 3">
    <name type="scientific">Candidatus Falkowbacteria bacterium RIFOXYA2_FULL_47_19</name>
    <dbReference type="NCBI Taxonomy" id="1797994"/>
    <lineage>
        <taxon>Bacteria</taxon>
        <taxon>Candidatus Falkowiibacteriota</taxon>
    </lineage>
</organism>